<evidence type="ECO:0000259" key="2">
    <source>
        <dbReference type="Pfam" id="PF09860"/>
    </source>
</evidence>
<feature type="region of interest" description="Disordered" evidence="1">
    <location>
        <begin position="88"/>
        <end position="115"/>
    </location>
</feature>
<dbReference type="Proteomes" id="UP000722125">
    <property type="component" value="Unassembled WGS sequence"/>
</dbReference>
<protein>
    <submittedName>
        <fullName evidence="3">DUF2087 domain-containing protein</fullName>
    </submittedName>
</protein>
<name>A0ABS5TUM1_9CELL</name>
<gene>
    <name evidence="3" type="ORF">KIN34_00840</name>
</gene>
<dbReference type="RefSeq" id="WP_214345836.1">
    <property type="nucleotide sequence ID" value="NZ_JAHBOH010000001.1"/>
</dbReference>
<keyword evidence="4" id="KW-1185">Reference proteome</keyword>
<sequence>MSVDTPGTPDGRPCAAERFLEHGRLVRSPRRAQDRDLVLDHLAGRVLAPGERTDERELTARLAALVVDPVRTRRDLVEAGLVGRRGDGSVYWRERGTPHDDEPGARPRPDEPWFP</sequence>
<accession>A0ABS5TUM1</accession>
<dbReference type="Pfam" id="PF09860">
    <property type="entry name" value="DUF2087"/>
    <property type="match status" value="1"/>
</dbReference>
<proteinExistence type="predicted"/>
<evidence type="ECO:0000313" key="3">
    <source>
        <dbReference type="EMBL" id="MBT0992838.1"/>
    </source>
</evidence>
<feature type="domain" description="DUF2087" evidence="2">
    <location>
        <begin position="24"/>
        <end position="93"/>
    </location>
</feature>
<dbReference type="EMBL" id="JAHBOH010000001">
    <property type="protein sequence ID" value="MBT0992838.1"/>
    <property type="molecule type" value="Genomic_DNA"/>
</dbReference>
<evidence type="ECO:0000313" key="4">
    <source>
        <dbReference type="Proteomes" id="UP000722125"/>
    </source>
</evidence>
<evidence type="ECO:0000256" key="1">
    <source>
        <dbReference type="SAM" id="MobiDB-lite"/>
    </source>
</evidence>
<dbReference type="InterPro" id="IPR018656">
    <property type="entry name" value="DUF2087"/>
</dbReference>
<organism evidence="3 4">
    <name type="scientific">Cellulomonas fulva</name>
    <dbReference type="NCBI Taxonomy" id="2835530"/>
    <lineage>
        <taxon>Bacteria</taxon>
        <taxon>Bacillati</taxon>
        <taxon>Actinomycetota</taxon>
        <taxon>Actinomycetes</taxon>
        <taxon>Micrococcales</taxon>
        <taxon>Cellulomonadaceae</taxon>
        <taxon>Cellulomonas</taxon>
    </lineage>
</organism>
<comment type="caution">
    <text evidence="3">The sequence shown here is derived from an EMBL/GenBank/DDBJ whole genome shotgun (WGS) entry which is preliminary data.</text>
</comment>
<reference evidence="3 4" key="1">
    <citation type="submission" date="2021-05" db="EMBL/GenBank/DDBJ databases">
        <title>Description of Cellulomonas sp. DKR-3 sp. nov.</title>
        <authorList>
            <person name="Dahal R.H."/>
            <person name="Chaudhary D.K."/>
        </authorList>
    </citation>
    <scope>NUCLEOTIDE SEQUENCE [LARGE SCALE GENOMIC DNA]</scope>
    <source>
        <strain evidence="3 4">DKR-3</strain>
    </source>
</reference>